<dbReference type="PROSITE" id="PS00211">
    <property type="entry name" value="ABC_TRANSPORTER_1"/>
    <property type="match status" value="1"/>
</dbReference>
<evidence type="ECO:0000256" key="7">
    <source>
        <dbReference type="ARBA" id="ARBA00022967"/>
    </source>
</evidence>
<dbReference type="EMBL" id="CP012672">
    <property type="protein sequence ID" value="AUX38190.1"/>
    <property type="molecule type" value="Genomic_DNA"/>
</dbReference>
<evidence type="ECO:0000256" key="8">
    <source>
        <dbReference type="ARBA" id="ARBA00023136"/>
    </source>
</evidence>
<dbReference type="InterPro" id="IPR003593">
    <property type="entry name" value="AAA+_ATPase"/>
</dbReference>
<dbReference type="SUPFAM" id="SSF52540">
    <property type="entry name" value="P-loop containing nucleoside triphosphate hydrolases"/>
    <property type="match status" value="2"/>
</dbReference>
<dbReference type="Gene3D" id="3.40.50.300">
    <property type="entry name" value="P-loop containing nucleotide triphosphate hydrolases"/>
    <property type="match status" value="2"/>
</dbReference>
<keyword evidence="4" id="KW-0677">Repeat</keyword>
<name>A0A4P2R507_SORCE</name>
<evidence type="ECO:0000256" key="1">
    <source>
        <dbReference type="ARBA" id="ARBA00022448"/>
    </source>
</evidence>
<dbReference type="PROSITE" id="PS50893">
    <property type="entry name" value="ABC_TRANSPORTER_2"/>
    <property type="match status" value="2"/>
</dbReference>
<proteinExistence type="predicted"/>
<dbReference type="InterPro" id="IPR017871">
    <property type="entry name" value="ABC_transporter-like_CS"/>
</dbReference>
<reference evidence="10 11" key="1">
    <citation type="submission" date="2015-09" db="EMBL/GenBank/DDBJ databases">
        <title>Sorangium comparison.</title>
        <authorList>
            <person name="Zaburannyi N."/>
            <person name="Bunk B."/>
            <person name="Overmann J."/>
            <person name="Mueller R."/>
        </authorList>
    </citation>
    <scope>NUCLEOTIDE SEQUENCE [LARGE SCALE GENOMIC DNA]</scope>
    <source>
        <strain evidence="10 11">So ce836</strain>
    </source>
</reference>
<keyword evidence="2" id="KW-1003">Cell membrane</keyword>
<evidence type="ECO:0000256" key="3">
    <source>
        <dbReference type="ARBA" id="ARBA00022597"/>
    </source>
</evidence>
<keyword evidence="1" id="KW-0813">Transport</keyword>
<dbReference type="RefSeq" id="WP_129580673.1">
    <property type="nucleotide sequence ID" value="NZ_CP012672.1"/>
</dbReference>
<organism evidence="10 11">
    <name type="scientific">Sorangium cellulosum</name>
    <name type="common">Polyangium cellulosum</name>
    <dbReference type="NCBI Taxonomy" id="56"/>
    <lineage>
        <taxon>Bacteria</taxon>
        <taxon>Pseudomonadati</taxon>
        <taxon>Myxococcota</taxon>
        <taxon>Polyangia</taxon>
        <taxon>Polyangiales</taxon>
        <taxon>Polyangiaceae</taxon>
        <taxon>Sorangium</taxon>
    </lineage>
</organism>
<dbReference type="GO" id="GO:0005524">
    <property type="term" value="F:ATP binding"/>
    <property type="evidence" value="ECO:0007669"/>
    <property type="project" value="UniProtKB-KW"/>
</dbReference>
<dbReference type="CDD" id="cd03216">
    <property type="entry name" value="ABC_Carb_Monos_I"/>
    <property type="match status" value="1"/>
</dbReference>
<sequence length="500" mass="52368">MTAERAPLLEAAGLAKAFSQSAVLRGVSLRIAPASVHALLGENGAGKSTLTRILLGVERADAGSVRLGGAPYAPASAEGARRAGVVLVPQERTLCPHLSVADNVVLGIEPAARARPGIRDRARARAIAREAIALVAERPDRVPLDAPAGELGVADQQLVEIARALAQGGLREGGRLAARLLVLDEPTSSLGHADAARLFDRVRALRDAGLAVLLVTHFLADVRAHADRYTVLRDGRVAGEGDPRDTEPAQIVREMLGRALEGARERAASEAAPPGGGEVVLEVKDVSGVKRPKRASLTLRRGEILGIAGLVGSGRTELLRILAGLDPKQSGTVTLRAPRGIGLLSEDRGGEGLMLGRSIAENIWLSPRAPRFAAPRSLLPEAARWIEALAIRAAGPDQRAGELSGGNQQKVQLARLLREDVDVLLVDEPTRGIDVPSKAQVLSLLRGLAGAGKAIVLVSSQLDELVTTCDRIAVLRRGTLDPPRPAASWTAASLLLEASS</sequence>
<keyword evidence="5" id="KW-0547">Nucleotide-binding</keyword>
<feature type="domain" description="ABC transporter" evidence="9">
    <location>
        <begin position="263"/>
        <end position="494"/>
    </location>
</feature>
<keyword evidence="6 10" id="KW-0067">ATP-binding</keyword>
<keyword evidence="8" id="KW-0472">Membrane</keyword>
<dbReference type="CDD" id="cd03215">
    <property type="entry name" value="ABC_Carb_Monos_II"/>
    <property type="match status" value="1"/>
</dbReference>
<dbReference type="InterPro" id="IPR050107">
    <property type="entry name" value="ABC_carbohydrate_import_ATPase"/>
</dbReference>
<keyword evidence="3" id="KW-0762">Sugar transport</keyword>
<evidence type="ECO:0000256" key="4">
    <source>
        <dbReference type="ARBA" id="ARBA00022737"/>
    </source>
</evidence>
<dbReference type="PANTHER" id="PTHR43790:SF3">
    <property type="entry name" value="D-ALLOSE IMPORT ATP-BINDING PROTEIN ALSA-RELATED"/>
    <property type="match status" value="1"/>
</dbReference>
<dbReference type="SMART" id="SM00382">
    <property type="entry name" value="AAA"/>
    <property type="match status" value="2"/>
</dbReference>
<dbReference type="Pfam" id="PF00005">
    <property type="entry name" value="ABC_tran"/>
    <property type="match status" value="2"/>
</dbReference>
<dbReference type="Proteomes" id="UP000295497">
    <property type="component" value="Chromosome"/>
</dbReference>
<dbReference type="GO" id="GO:0016887">
    <property type="term" value="F:ATP hydrolysis activity"/>
    <property type="evidence" value="ECO:0007669"/>
    <property type="project" value="InterPro"/>
</dbReference>
<feature type="domain" description="ABC transporter" evidence="9">
    <location>
        <begin position="9"/>
        <end position="259"/>
    </location>
</feature>
<gene>
    <name evidence="10" type="ORF">SOCE836_104300</name>
</gene>
<evidence type="ECO:0000313" key="10">
    <source>
        <dbReference type="EMBL" id="AUX38190.1"/>
    </source>
</evidence>
<dbReference type="AlphaFoldDB" id="A0A4P2R507"/>
<evidence type="ECO:0000256" key="5">
    <source>
        <dbReference type="ARBA" id="ARBA00022741"/>
    </source>
</evidence>
<keyword evidence="7" id="KW-1278">Translocase</keyword>
<evidence type="ECO:0000256" key="6">
    <source>
        <dbReference type="ARBA" id="ARBA00022840"/>
    </source>
</evidence>
<dbReference type="InterPro" id="IPR027417">
    <property type="entry name" value="P-loop_NTPase"/>
</dbReference>
<protein>
    <submittedName>
        <fullName evidence="10">Sugar ABC transporter ATP-binding protein</fullName>
    </submittedName>
</protein>
<dbReference type="PANTHER" id="PTHR43790">
    <property type="entry name" value="CARBOHYDRATE TRANSPORT ATP-BINDING PROTEIN MG119-RELATED"/>
    <property type="match status" value="1"/>
</dbReference>
<accession>A0A4P2R507</accession>
<dbReference type="InterPro" id="IPR003439">
    <property type="entry name" value="ABC_transporter-like_ATP-bd"/>
</dbReference>
<evidence type="ECO:0000256" key="2">
    <source>
        <dbReference type="ARBA" id="ARBA00022475"/>
    </source>
</evidence>
<evidence type="ECO:0000313" key="11">
    <source>
        <dbReference type="Proteomes" id="UP000295497"/>
    </source>
</evidence>
<evidence type="ECO:0000259" key="9">
    <source>
        <dbReference type="PROSITE" id="PS50893"/>
    </source>
</evidence>